<accession>A0A0B7K6R7</accession>
<sequence>MLVGSAWSLLPSRTAPLGGGKVLSWRLLVLQVCFAQCPLQASAVLLLPALALAWTQTLLPTNIHKAMHWIFLYYAR</sequence>
<reference evidence="1" key="1">
    <citation type="submission" date="2015-01" db="EMBL/GenBank/DDBJ databases">
        <authorList>
            <person name="Durling Mikael"/>
        </authorList>
    </citation>
    <scope>NUCLEOTIDE SEQUENCE</scope>
</reference>
<organism evidence="1">
    <name type="scientific">Bionectria ochroleuca</name>
    <name type="common">Gliocladium roseum</name>
    <dbReference type="NCBI Taxonomy" id="29856"/>
    <lineage>
        <taxon>Eukaryota</taxon>
        <taxon>Fungi</taxon>
        <taxon>Dikarya</taxon>
        <taxon>Ascomycota</taxon>
        <taxon>Pezizomycotina</taxon>
        <taxon>Sordariomycetes</taxon>
        <taxon>Hypocreomycetidae</taxon>
        <taxon>Hypocreales</taxon>
        <taxon>Bionectriaceae</taxon>
        <taxon>Clonostachys</taxon>
    </lineage>
</organism>
<protein>
    <submittedName>
        <fullName evidence="1">Uncharacterized protein</fullName>
    </submittedName>
</protein>
<gene>
    <name evidence="1" type="ORF">BN869_000006723_1</name>
</gene>
<dbReference type="AlphaFoldDB" id="A0A0B7K6R7"/>
<proteinExistence type="predicted"/>
<dbReference type="EMBL" id="CDPU01000019">
    <property type="protein sequence ID" value="CEO50665.1"/>
    <property type="molecule type" value="Genomic_DNA"/>
</dbReference>
<name>A0A0B7K6R7_BIOOC</name>
<evidence type="ECO:0000313" key="1">
    <source>
        <dbReference type="EMBL" id="CEO50665.1"/>
    </source>
</evidence>